<dbReference type="FunFam" id="3.40.50.720:FF:000084">
    <property type="entry name" value="Short-chain dehydrogenase reductase"/>
    <property type="match status" value="1"/>
</dbReference>
<accession>A0A6B1D8V0</accession>
<dbReference type="Gene3D" id="3.40.50.720">
    <property type="entry name" value="NAD(P)-binding Rossmann-like Domain"/>
    <property type="match status" value="1"/>
</dbReference>
<dbReference type="PROSITE" id="PS00061">
    <property type="entry name" value="ADH_SHORT"/>
    <property type="match status" value="1"/>
</dbReference>
<dbReference type="PRINTS" id="PR00080">
    <property type="entry name" value="SDRFAMILY"/>
</dbReference>
<reference evidence="3" key="1">
    <citation type="submission" date="2019-09" db="EMBL/GenBank/DDBJ databases">
        <title>Characterisation of the sponge microbiome using genome-centric metagenomics.</title>
        <authorList>
            <person name="Engelberts J.P."/>
            <person name="Robbins S.J."/>
            <person name="De Goeij J.M."/>
            <person name="Aranda M."/>
            <person name="Bell S.C."/>
            <person name="Webster N.S."/>
        </authorList>
    </citation>
    <scope>NUCLEOTIDE SEQUENCE</scope>
    <source>
        <strain evidence="3">SB0661_bin_32</strain>
    </source>
</reference>
<protein>
    <submittedName>
        <fullName evidence="3">SDR family oxidoreductase</fullName>
    </submittedName>
</protein>
<comment type="caution">
    <text evidence="3">The sequence shown here is derived from an EMBL/GenBank/DDBJ whole genome shotgun (WGS) entry which is preliminary data.</text>
</comment>
<dbReference type="EMBL" id="VXMH01000071">
    <property type="protein sequence ID" value="MYC96026.1"/>
    <property type="molecule type" value="Genomic_DNA"/>
</dbReference>
<organism evidence="3">
    <name type="scientific">Caldilineaceae bacterium SB0661_bin_32</name>
    <dbReference type="NCBI Taxonomy" id="2605255"/>
    <lineage>
        <taxon>Bacteria</taxon>
        <taxon>Bacillati</taxon>
        <taxon>Chloroflexota</taxon>
        <taxon>Caldilineae</taxon>
        <taxon>Caldilineales</taxon>
        <taxon>Caldilineaceae</taxon>
    </lineage>
</organism>
<dbReference type="InterPro" id="IPR002347">
    <property type="entry name" value="SDR_fam"/>
</dbReference>
<dbReference type="AlphaFoldDB" id="A0A6B1D8V0"/>
<gene>
    <name evidence="3" type="ORF">F4X14_13780</name>
</gene>
<comment type="similarity">
    <text evidence="1">Belongs to the short-chain dehydrogenases/reductases (SDR) family.</text>
</comment>
<dbReference type="PANTHER" id="PTHR42760">
    <property type="entry name" value="SHORT-CHAIN DEHYDROGENASES/REDUCTASES FAMILY MEMBER"/>
    <property type="match status" value="1"/>
</dbReference>
<dbReference type="SUPFAM" id="SSF51735">
    <property type="entry name" value="NAD(P)-binding Rossmann-fold domains"/>
    <property type="match status" value="1"/>
</dbReference>
<dbReference type="InterPro" id="IPR036291">
    <property type="entry name" value="NAD(P)-bd_dom_sf"/>
</dbReference>
<evidence type="ECO:0000313" key="3">
    <source>
        <dbReference type="EMBL" id="MYC96026.1"/>
    </source>
</evidence>
<dbReference type="Pfam" id="PF13561">
    <property type="entry name" value="adh_short_C2"/>
    <property type="match status" value="1"/>
</dbReference>
<keyword evidence="2" id="KW-0560">Oxidoreductase</keyword>
<evidence type="ECO:0000256" key="2">
    <source>
        <dbReference type="ARBA" id="ARBA00023002"/>
    </source>
</evidence>
<evidence type="ECO:0000256" key="1">
    <source>
        <dbReference type="ARBA" id="ARBA00006484"/>
    </source>
</evidence>
<sequence>MIISITFRRIYVQSSFSLHNKVALVTGANGGIGRSIALGYKAMGATVIASGRNPQKNAAVALELGDGHEVISLDVRDEEAVNAAVAAIVERHGRFDILVNNAGIARRINILDMDTEDWHSVIDTHLNGGFYCAKAAAKAMVNAGNGGKIINIGSMYSLLGPPNVTNYAAAKTGILGLTRGLAVELAVHNIQVNALLPGWHKTDLNRELLDGPLGEEIRHKTPARRLGTSDDLAGAAIFLASDAAEFVTGTTLVVDGGYSIMDRQWAD</sequence>
<dbReference type="PANTHER" id="PTHR42760:SF124">
    <property type="entry name" value="SHORT-CHAIN DEHYDROGENASE_REDUCTASE"/>
    <property type="match status" value="1"/>
</dbReference>
<proteinExistence type="inferred from homology"/>
<dbReference type="InterPro" id="IPR020904">
    <property type="entry name" value="Sc_DH/Rdtase_CS"/>
</dbReference>
<dbReference type="PRINTS" id="PR00081">
    <property type="entry name" value="GDHRDH"/>
</dbReference>
<dbReference type="GO" id="GO:0016616">
    <property type="term" value="F:oxidoreductase activity, acting on the CH-OH group of donors, NAD or NADP as acceptor"/>
    <property type="evidence" value="ECO:0007669"/>
    <property type="project" value="TreeGrafter"/>
</dbReference>
<name>A0A6B1D8V0_9CHLR</name>